<dbReference type="EMBL" id="JAWJWF010000004">
    <property type="protein sequence ID" value="KAK6633735.1"/>
    <property type="molecule type" value="Genomic_DNA"/>
</dbReference>
<gene>
    <name evidence="1" type="ORF">RUM44_004342</name>
</gene>
<organism evidence="1 2">
    <name type="scientific">Polyplax serrata</name>
    <name type="common">Common mouse louse</name>
    <dbReference type="NCBI Taxonomy" id="468196"/>
    <lineage>
        <taxon>Eukaryota</taxon>
        <taxon>Metazoa</taxon>
        <taxon>Ecdysozoa</taxon>
        <taxon>Arthropoda</taxon>
        <taxon>Hexapoda</taxon>
        <taxon>Insecta</taxon>
        <taxon>Pterygota</taxon>
        <taxon>Neoptera</taxon>
        <taxon>Paraneoptera</taxon>
        <taxon>Psocodea</taxon>
        <taxon>Troctomorpha</taxon>
        <taxon>Phthiraptera</taxon>
        <taxon>Anoplura</taxon>
        <taxon>Polyplacidae</taxon>
        <taxon>Polyplax</taxon>
    </lineage>
</organism>
<keyword evidence="2" id="KW-1185">Reference proteome</keyword>
<reference evidence="1 2" key="1">
    <citation type="submission" date="2023-09" db="EMBL/GenBank/DDBJ databases">
        <title>Genomes of two closely related lineages of the louse Polyplax serrata with different host specificities.</title>
        <authorList>
            <person name="Martinu J."/>
            <person name="Tarabai H."/>
            <person name="Stefka J."/>
            <person name="Hypsa V."/>
        </authorList>
    </citation>
    <scope>NUCLEOTIDE SEQUENCE [LARGE SCALE GENOMIC DNA]</scope>
    <source>
        <strain evidence="1">98ZLc_SE</strain>
    </source>
</reference>
<sequence length="293" mass="33441">MGIFEKERNESRDGPKRISVEADSLEGIGKFIEQVGSVRVKWRSHGAVGKERRQGLRRGLTSRNDTYYKIIERVRNEWRKKRRAKGSCEEKGERFVGWLAGWLAVGWIDEWCGVGNEDLGGEFSSPPVVYRAFNGYKPFSEWSITGLFSVIFCRRPVESPRKRLIKRFEQSSKSIEWHGRKENKRRASSARPPLSLNVTITQCRHVRLDGQNNWTSSRLSHNLSSQKGEIHGKKSTSLKQGAFCFEIETSKRTSCGLFFFPKAYGTSPGTFVLGSLKGNQNFFGIPFRNSSHP</sequence>
<dbReference type="Proteomes" id="UP001359485">
    <property type="component" value="Unassembled WGS sequence"/>
</dbReference>
<evidence type="ECO:0000313" key="2">
    <source>
        <dbReference type="Proteomes" id="UP001359485"/>
    </source>
</evidence>
<proteinExistence type="predicted"/>
<comment type="caution">
    <text evidence="1">The sequence shown here is derived from an EMBL/GenBank/DDBJ whole genome shotgun (WGS) entry which is preliminary data.</text>
</comment>
<accession>A0ABR1B2K7</accession>
<name>A0ABR1B2K7_POLSC</name>
<evidence type="ECO:0000313" key="1">
    <source>
        <dbReference type="EMBL" id="KAK6633735.1"/>
    </source>
</evidence>
<protein>
    <submittedName>
        <fullName evidence="1">Uncharacterized protein</fullName>
    </submittedName>
</protein>